<reference evidence="2 3" key="1">
    <citation type="submission" date="2019-04" db="EMBL/GenBank/DDBJ databases">
        <authorList>
            <person name="Hwang J.C."/>
        </authorList>
    </citation>
    <scope>NUCLEOTIDE SEQUENCE [LARGE SCALE GENOMIC DNA]</scope>
    <source>
        <strain evidence="2 3">IMCC35001</strain>
    </source>
</reference>
<comment type="caution">
    <text evidence="2">The sequence shown here is derived from an EMBL/GenBank/DDBJ whole genome shotgun (WGS) entry which is preliminary data.</text>
</comment>
<gene>
    <name evidence="2" type="ORF">FCL40_00730</name>
</gene>
<dbReference type="EMBL" id="SWCI01000001">
    <property type="protein sequence ID" value="TKB51113.1"/>
    <property type="molecule type" value="Genomic_DNA"/>
</dbReference>
<proteinExistence type="predicted"/>
<evidence type="ECO:0008006" key="4">
    <source>
        <dbReference type="Google" id="ProtNLM"/>
    </source>
</evidence>
<accession>A0A4U1BIG2</accession>
<feature type="signal peptide" evidence="1">
    <location>
        <begin position="1"/>
        <end position="27"/>
    </location>
</feature>
<dbReference type="RefSeq" id="WP_136850362.1">
    <property type="nucleotide sequence ID" value="NZ_SWCI01000001.1"/>
</dbReference>
<feature type="chain" id="PRO_5020287151" description="Phosphate-selective porin O and P" evidence="1">
    <location>
        <begin position="28"/>
        <end position="377"/>
    </location>
</feature>
<evidence type="ECO:0000256" key="1">
    <source>
        <dbReference type="SAM" id="SignalP"/>
    </source>
</evidence>
<dbReference type="AlphaFoldDB" id="A0A4U1BIG2"/>
<evidence type="ECO:0000313" key="3">
    <source>
        <dbReference type="Proteomes" id="UP000305674"/>
    </source>
</evidence>
<keyword evidence="1" id="KW-0732">Signal</keyword>
<dbReference type="OrthoDB" id="625456at2"/>
<organism evidence="2 3">
    <name type="scientific">Ferrimonas sediminicola</name>
    <dbReference type="NCBI Taxonomy" id="2569538"/>
    <lineage>
        <taxon>Bacteria</taxon>
        <taxon>Pseudomonadati</taxon>
        <taxon>Pseudomonadota</taxon>
        <taxon>Gammaproteobacteria</taxon>
        <taxon>Alteromonadales</taxon>
        <taxon>Ferrimonadaceae</taxon>
        <taxon>Ferrimonas</taxon>
    </lineage>
</organism>
<evidence type="ECO:0000313" key="2">
    <source>
        <dbReference type="EMBL" id="TKB51113.1"/>
    </source>
</evidence>
<protein>
    <recommendedName>
        <fullName evidence="4">Phosphate-selective porin O and P</fullName>
    </recommendedName>
</protein>
<name>A0A4U1BIG2_9GAMM</name>
<keyword evidence="3" id="KW-1185">Reference proteome</keyword>
<dbReference type="SUPFAM" id="SSF56935">
    <property type="entry name" value="Porins"/>
    <property type="match status" value="1"/>
</dbReference>
<dbReference type="Proteomes" id="UP000305674">
    <property type="component" value="Unassembled WGS sequence"/>
</dbReference>
<sequence length="377" mass="42195">MKPMRLTKSALVISALFSSMFAMNAAAEDGMNIGGSVRVNYGLRFYDDQQKDKGGDFNFDVLTLKFDGTHGKWGLSSEYRFASGKHFIKWGYGYYQMNDDLQIQLGVNKTPFGNPGFISNSWWFGLPYYLGFEDDFDVGAKAVHHSGALTTELGFYKNGEYNSGDNKAYAPDIYNGVVNGAEYNNQETNQLNLRQVYDYQNGELTVKAGYSLEYGQIYNTKTEKNGDRYAVALHMDAGYQGWKLQLQAMQYEFDAENPEGMDNNKIGLGGAGWQYEVASKAQIYSFNIAKTIPTSFGSIKFYNDFGMLTPDVDDASFDDSFQNVTGAAISAGPIYIMADFIQGKNMTFSTKMDDHVGLPQAGDGWDQRININFGYYF</sequence>